<evidence type="ECO:0000313" key="4">
    <source>
        <dbReference type="EMBL" id="PLZ97194.1"/>
    </source>
</evidence>
<dbReference type="SMART" id="SM00645">
    <property type="entry name" value="Pept_C1"/>
    <property type="match status" value="1"/>
</dbReference>
<organism evidence="4 5">
    <name type="scientific">Fischerella thermalis CCMEE 5268</name>
    <dbReference type="NCBI Taxonomy" id="2019662"/>
    <lineage>
        <taxon>Bacteria</taxon>
        <taxon>Bacillati</taxon>
        <taxon>Cyanobacteriota</taxon>
        <taxon>Cyanophyceae</taxon>
        <taxon>Nostocales</taxon>
        <taxon>Hapalosiphonaceae</taxon>
        <taxon>Fischerella</taxon>
    </lineage>
</organism>
<gene>
    <name evidence="4" type="ORF">CEN50_15890</name>
</gene>
<evidence type="ECO:0000313" key="5">
    <source>
        <dbReference type="Proteomes" id="UP000235025"/>
    </source>
</evidence>
<dbReference type="CDD" id="cd02619">
    <property type="entry name" value="Peptidase_C1"/>
    <property type="match status" value="1"/>
</dbReference>
<feature type="region of interest" description="Disordered" evidence="2">
    <location>
        <begin position="331"/>
        <end position="350"/>
    </location>
</feature>
<dbReference type="SUPFAM" id="SSF54001">
    <property type="entry name" value="Cysteine proteinases"/>
    <property type="match status" value="1"/>
</dbReference>
<dbReference type="Pfam" id="PF00112">
    <property type="entry name" value="Peptidase_C1"/>
    <property type="match status" value="1"/>
</dbReference>
<name>A0A2N6KE59_9CYAN</name>
<evidence type="ECO:0000256" key="2">
    <source>
        <dbReference type="SAM" id="MobiDB-lite"/>
    </source>
</evidence>
<sequence length="350" mass="39811">MTAKYEESEANIFDKHEVFEIEQLVNYDNFSLLPKDVSREEKLKLFPTLDLQIPIVNNSFIKELNLYKQKNIKNNKKPFFLIPSVIDLSYWFSPIRDQGSLNSCTAFAAIALLEYLENRNFGKFIDASPLFLYKAARKKMNVQGDVGASIRETMKVLALFGVPPEEAWPYEEDRVNEEPPPYCYAYAQNYQSLKYFLLDYAGITTESLLFQIKSVLAAGFPCIFGFTMYSSAYDNSNYKNGWIAYPNPQKDKVIGGHTVVAVGYDDYKCIQCSDRRYYSKGAFLIRNSWGTEWGVDGYGWLPYDYVLAGLTAAWWSLLKAEWFDESNFGRSGTGGGPADTRQGGKSGTGR</sequence>
<keyword evidence="4" id="KW-0645">Protease</keyword>
<dbReference type="Gene3D" id="3.90.70.10">
    <property type="entry name" value="Cysteine proteinases"/>
    <property type="match status" value="1"/>
</dbReference>
<dbReference type="InterPro" id="IPR013128">
    <property type="entry name" value="Peptidase_C1A"/>
</dbReference>
<keyword evidence="4" id="KW-0378">Hydrolase</keyword>
<comment type="similarity">
    <text evidence="1">Belongs to the peptidase C1 family.</text>
</comment>
<dbReference type="Proteomes" id="UP000235025">
    <property type="component" value="Unassembled WGS sequence"/>
</dbReference>
<dbReference type="InterPro" id="IPR038765">
    <property type="entry name" value="Papain-like_cys_pep_sf"/>
</dbReference>
<dbReference type="PANTHER" id="PTHR12411">
    <property type="entry name" value="CYSTEINE PROTEASE FAMILY C1-RELATED"/>
    <property type="match status" value="1"/>
</dbReference>
<dbReference type="EMBL" id="NMQA01000191">
    <property type="protein sequence ID" value="PLZ97194.1"/>
    <property type="molecule type" value="Genomic_DNA"/>
</dbReference>
<dbReference type="GO" id="GO:0008234">
    <property type="term" value="F:cysteine-type peptidase activity"/>
    <property type="evidence" value="ECO:0007669"/>
    <property type="project" value="InterPro"/>
</dbReference>
<feature type="domain" description="Peptidase C1A papain C-terminal" evidence="3">
    <location>
        <begin position="82"/>
        <end position="310"/>
    </location>
</feature>
<comment type="caution">
    <text evidence="4">The sequence shown here is derived from an EMBL/GenBank/DDBJ whole genome shotgun (WGS) entry which is preliminary data.</text>
</comment>
<dbReference type="AlphaFoldDB" id="A0A2N6KE59"/>
<protein>
    <submittedName>
        <fullName evidence="4">Cysteine protease</fullName>
    </submittedName>
</protein>
<proteinExistence type="inferred from homology"/>
<dbReference type="GO" id="GO:0006508">
    <property type="term" value="P:proteolysis"/>
    <property type="evidence" value="ECO:0007669"/>
    <property type="project" value="UniProtKB-KW"/>
</dbReference>
<reference evidence="4 5" key="1">
    <citation type="submission" date="2017-07" db="EMBL/GenBank/DDBJ databases">
        <title>Genomes of Fischerella (Mastigocladus) sp. strains.</title>
        <authorList>
            <person name="Miller S.R."/>
        </authorList>
    </citation>
    <scope>NUCLEOTIDE SEQUENCE [LARGE SCALE GENOMIC DNA]</scope>
    <source>
        <strain evidence="4 5">CCMEE 5268</strain>
    </source>
</reference>
<accession>A0A2N6KE59</accession>
<evidence type="ECO:0000256" key="1">
    <source>
        <dbReference type="ARBA" id="ARBA00008455"/>
    </source>
</evidence>
<evidence type="ECO:0000259" key="3">
    <source>
        <dbReference type="SMART" id="SM00645"/>
    </source>
</evidence>
<dbReference type="InterPro" id="IPR000668">
    <property type="entry name" value="Peptidase_C1A_C"/>
</dbReference>